<comment type="similarity">
    <text evidence="1">Belongs to the protease inhibitor I13 (potato type I serine protease inhibitor) family.</text>
</comment>
<dbReference type="PANTHER" id="PTHR33091">
    <property type="entry name" value="PROTEIN, PUTATIVE, EXPRESSED-RELATED"/>
    <property type="match status" value="1"/>
</dbReference>
<comment type="caution">
    <text evidence="4">The sequence shown here is derived from an EMBL/GenBank/DDBJ whole genome shotgun (WGS) entry which is preliminary data.</text>
</comment>
<dbReference type="PROSITE" id="PS00285">
    <property type="entry name" value="POTATO_INHIBITOR"/>
    <property type="match status" value="1"/>
</dbReference>
<sequence length="78" mass="8810">MSWWYNVPRIRKKTSWPEVVGMPADEAENIIRKGKPDATIIVVPEDSPVFNDLRTDRIYIFVDTIAGVPTVALTPRVG</sequence>
<accession>A0AAD8U3Y7</accession>
<dbReference type="AlphaFoldDB" id="A0AAD8U3Y7"/>
<keyword evidence="5" id="KW-1185">Reference proteome</keyword>
<dbReference type="PANTHER" id="PTHR33091:SF38">
    <property type="entry name" value="OS12G0437800 PROTEIN"/>
    <property type="match status" value="1"/>
</dbReference>
<dbReference type="Proteomes" id="UP001231189">
    <property type="component" value="Unassembled WGS sequence"/>
</dbReference>
<protein>
    <submittedName>
        <fullName evidence="4">Uncharacterized protein</fullName>
    </submittedName>
</protein>
<organism evidence="4 5">
    <name type="scientific">Lolium multiflorum</name>
    <name type="common">Italian ryegrass</name>
    <name type="synonym">Lolium perenne subsp. multiflorum</name>
    <dbReference type="NCBI Taxonomy" id="4521"/>
    <lineage>
        <taxon>Eukaryota</taxon>
        <taxon>Viridiplantae</taxon>
        <taxon>Streptophyta</taxon>
        <taxon>Embryophyta</taxon>
        <taxon>Tracheophyta</taxon>
        <taxon>Spermatophyta</taxon>
        <taxon>Magnoliopsida</taxon>
        <taxon>Liliopsida</taxon>
        <taxon>Poales</taxon>
        <taxon>Poaceae</taxon>
        <taxon>BOP clade</taxon>
        <taxon>Pooideae</taxon>
        <taxon>Poodae</taxon>
        <taxon>Poeae</taxon>
        <taxon>Poeae Chloroplast Group 2 (Poeae type)</taxon>
        <taxon>Loliodinae</taxon>
        <taxon>Loliinae</taxon>
        <taxon>Lolium</taxon>
    </lineage>
</organism>
<dbReference type="GO" id="GO:0009611">
    <property type="term" value="P:response to wounding"/>
    <property type="evidence" value="ECO:0007669"/>
    <property type="project" value="InterPro"/>
</dbReference>
<evidence type="ECO:0000313" key="5">
    <source>
        <dbReference type="Proteomes" id="UP001231189"/>
    </source>
</evidence>
<evidence type="ECO:0000256" key="1">
    <source>
        <dbReference type="ARBA" id="ARBA00008210"/>
    </source>
</evidence>
<keyword evidence="2" id="KW-0646">Protease inhibitor</keyword>
<proteinExistence type="inferred from homology"/>
<evidence type="ECO:0000313" key="4">
    <source>
        <dbReference type="EMBL" id="KAK1698257.1"/>
    </source>
</evidence>
<gene>
    <name evidence="4" type="ORF">QYE76_014954</name>
</gene>
<dbReference type="InterPro" id="IPR000864">
    <property type="entry name" value="Prot_inh_pot1"/>
</dbReference>
<name>A0AAD8U3Y7_LOLMU</name>
<dbReference type="Gene3D" id="3.30.10.10">
    <property type="entry name" value="Trypsin Inhibitor V, subunit A"/>
    <property type="match status" value="1"/>
</dbReference>
<evidence type="ECO:0000256" key="2">
    <source>
        <dbReference type="ARBA" id="ARBA00022690"/>
    </source>
</evidence>
<dbReference type="SUPFAM" id="SSF54654">
    <property type="entry name" value="CI-2 family of serine protease inhibitors"/>
    <property type="match status" value="1"/>
</dbReference>
<reference evidence="4" key="1">
    <citation type="submission" date="2023-07" db="EMBL/GenBank/DDBJ databases">
        <title>A chromosome-level genome assembly of Lolium multiflorum.</title>
        <authorList>
            <person name="Chen Y."/>
            <person name="Copetti D."/>
            <person name="Kolliker R."/>
            <person name="Studer B."/>
        </authorList>
    </citation>
    <scope>NUCLEOTIDE SEQUENCE</scope>
    <source>
        <strain evidence="4">02402/16</strain>
        <tissue evidence="4">Leaf</tissue>
    </source>
</reference>
<keyword evidence="3" id="KW-0722">Serine protease inhibitor</keyword>
<evidence type="ECO:0000256" key="3">
    <source>
        <dbReference type="ARBA" id="ARBA00022900"/>
    </source>
</evidence>
<dbReference type="Pfam" id="PF00280">
    <property type="entry name" value="potato_inhibit"/>
    <property type="match status" value="1"/>
</dbReference>
<dbReference type="InterPro" id="IPR036354">
    <property type="entry name" value="Prot_inh_pot1_sf"/>
</dbReference>
<dbReference type="GO" id="GO:0004867">
    <property type="term" value="F:serine-type endopeptidase inhibitor activity"/>
    <property type="evidence" value="ECO:0007669"/>
    <property type="project" value="UniProtKB-KW"/>
</dbReference>
<dbReference type="EMBL" id="JAUUTY010000001">
    <property type="protein sequence ID" value="KAK1698257.1"/>
    <property type="molecule type" value="Genomic_DNA"/>
</dbReference>
<dbReference type="PRINTS" id="PR00292">
    <property type="entry name" value="POTATOINHBTR"/>
</dbReference>